<name>A0A7W9QBC2_9ACTN</name>
<organism evidence="2 3">
    <name type="scientific">Streptomyces zagrosensis</name>
    <dbReference type="NCBI Taxonomy" id="1042984"/>
    <lineage>
        <taxon>Bacteria</taxon>
        <taxon>Bacillati</taxon>
        <taxon>Actinomycetota</taxon>
        <taxon>Actinomycetes</taxon>
        <taxon>Kitasatosporales</taxon>
        <taxon>Streptomycetaceae</taxon>
        <taxon>Streptomyces</taxon>
    </lineage>
</organism>
<dbReference type="AlphaFoldDB" id="A0A7W9QBC2"/>
<feature type="compositionally biased region" description="Low complexity" evidence="1">
    <location>
        <begin position="1"/>
        <end position="20"/>
    </location>
</feature>
<feature type="region of interest" description="Disordered" evidence="1">
    <location>
        <begin position="1"/>
        <end position="51"/>
    </location>
</feature>
<gene>
    <name evidence="2" type="ORF">FHS42_004200</name>
</gene>
<sequence>MIHRPLSLLRRAPPARCAARVRAERNRRPSGSAHRSPVVRRGQQTGAKSSE</sequence>
<accession>A0A7W9QBC2</accession>
<comment type="caution">
    <text evidence="2">The sequence shown here is derived from an EMBL/GenBank/DDBJ whole genome shotgun (WGS) entry which is preliminary data.</text>
</comment>
<protein>
    <submittedName>
        <fullName evidence="2">Uncharacterized protein</fullName>
    </submittedName>
</protein>
<reference evidence="2 3" key="1">
    <citation type="submission" date="2020-08" db="EMBL/GenBank/DDBJ databases">
        <title>Genomic Encyclopedia of Type Strains, Phase III (KMG-III): the genomes of soil and plant-associated and newly described type strains.</title>
        <authorList>
            <person name="Whitman W."/>
        </authorList>
    </citation>
    <scope>NUCLEOTIDE SEQUENCE [LARGE SCALE GENOMIC DNA]</scope>
    <source>
        <strain evidence="2 3">CECT 8305</strain>
    </source>
</reference>
<evidence type="ECO:0000256" key="1">
    <source>
        <dbReference type="SAM" id="MobiDB-lite"/>
    </source>
</evidence>
<dbReference type="EMBL" id="JACHJL010000010">
    <property type="protein sequence ID" value="MBB5937121.1"/>
    <property type="molecule type" value="Genomic_DNA"/>
</dbReference>
<dbReference type="Proteomes" id="UP000588098">
    <property type="component" value="Unassembled WGS sequence"/>
</dbReference>
<proteinExistence type="predicted"/>
<evidence type="ECO:0000313" key="2">
    <source>
        <dbReference type="EMBL" id="MBB5937121.1"/>
    </source>
</evidence>
<evidence type="ECO:0000313" key="3">
    <source>
        <dbReference type="Proteomes" id="UP000588098"/>
    </source>
</evidence>
<keyword evidence="3" id="KW-1185">Reference proteome</keyword>
<feature type="compositionally biased region" description="Polar residues" evidence="1">
    <location>
        <begin position="42"/>
        <end position="51"/>
    </location>
</feature>